<keyword evidence="8" id="KW-1185">Reference proteome</keyword>
<proteinExistence type="predicted"/>
<name>A0A9N9DZN4_9GLOM</name>
<sequence length="279" mass="32711">MLHKESKQRKLKNALADWLVTDSQPFNLANGEGFLHMINKLDLAFKPPCYVTIKKNIGYEYQVAFQAIKEMITHTCYIGITCHWLTENMELYDILICVALINYFHNGNNICQTILTKLQLLGLDSKVLLNLCLENEFKKDYEKLRTRILLDYEWILLKKLIVLFKPIEEAIEWLGGQKYCTLSLIYPSIYALYYDYILNIDNNIINESNEDSEDNKSVLDDKESDDNNNKKQIFSNNTQMSLSEINNIINSIKKAIYDVLFEYFNSPSLLDSRFKKMYE</sequence>
<dbReference type="EMBL" id="CAJVPQ010004848">
    <property type="protein sequence ID" value="CAG8659176.1"/>
    <property type="molecule type" value="Genomic_DNA"/>
</dbReference>
<keyword evidence="2" id="KW-0479">Metal-binding</keyword>
<evidence type="ECO:0000256" key="5">
    <source>
        <dbReference type="ARBA" id="ARBA00023242"/>
    </source>
</evidence>
<protein>
    <submittedName>
        <fullName evidence="7">8928_t:CDS:1</fullName>
    </submittedName>
</protein>
<dbReference type="GO" id="GO:0005634">
    <property type="term" value="C:nucleus"/>
    <property type="evidence" value="ECO:0007669"/>
    <property type="project" value="UniProtKB-SubCell"/>
</dbReference>
<reference evidence="7" key="1">
    <citation type="submission" date="2021-06" db="EMBL/GenBank/DDBJ databases">
        <authorList>
            <person name="Kallberg Y."/>
            <person name="Tangrot J."/>
            <person name="Rosling A."/>
        </authorList>
    </citation>
    <scope>NUCLEOTIDE SEQUENCE</scope>
    <source>
        <strain evidence="7">UK204</strain>
    </source>
</reference>
<feature type="region of interest" description="Disordered" evidence="6">
    <location>
        <begin position="210"/>
        <end position="231"/>
    </location>
</feature>
<dbReference type="PANTHER" id="PTHR46481:SF10">
    <property type="entry name" value="ZINC FINGER BED DOMAIN-CONTAINING PROTEIN 39"/>
    <property type="match status" value="1"/>
</dbReference>
<dbReference type="GO" id="GO:0008270">
    <property type="term" value="F:zinc ion binding"/>
    <property type="evidence" value="ECO:0007669"/>
    <property type="project" value="UniProtKB-KW"/>
</dbReference>
<evidence type="ECO:0000256" key="1">
    <source>
        <dbReference type="ARBA" id="ARBA00004123"/>
    </source>
</evidence>
<comment type="caution">
    <text evidence="7">The sequence shown here is derived from an EMBL/GenBank/DDBJ whole genome shotgun (WGS) entry which is preliminary data.</text>
</comment>
<evidence type="ECO:0000313" key="8">
    <source>
        <dbReference type="Proteomes" id="UP000789570"/>
    </source>
</evidence>
<evidence type="ECO:0000256" key="2">
    <source>
        <dbReference type="ARBA" id="ARBA00022723"/>
    </source>
</evidence>
<dbReference type="AlphaFoldDB" id="A0A9N9DZN4"/>
<keyword evidence="5" id="KW-0539">Nucleus</keyword>
<evidence type="ECO:0000256" key="6">
    <source>
        <dbReference type="SAM" id="MobiDB-lite"/>
    </source>
</evidence>
<keyword evidence="4" id="KW-0862">Zinc</keyword>
<dbReference type="SUPFAM" id="SSF140996">
    <property type="entry name" value="Hermes dimerisation domain"/>
    <property type="match status" value="1"/>
</dbReference>
<dbReference type="Proteomes" id="UP000789570">
    <property type="component" value="Unassembled WGS sequence"/>
</dbReference>
<gene>
    <name evidence="7" type="ORF">FCALED_LOCUS11460</name>
</gene>
<dbReference type="InterPro" id="IPR052035">
    <property type="entry name" value="ZnF_BED_domain_contain"/>
</dbReference>
<comment type="subcellular location">
    <subcellularLocation>
        <location evidence="1">Nucleus</location>
    </subcellularLocation>
</comment>
<dbReference type="PANTHER" id="PTHR46481">
    <property type="entry name" value="ZINC FINGER BED DOMAIN-CONTAINING PROTEIN 4"/>
    <property type="match status" value="1"/>
</dbReference>
<feature type="compositionally biased region" description="Basic and acidic residues" evidence="6">
    <location>
        <begin position="214"/>
        <end position="229"/>
    </location>
</feature>
<dbReference type="SUPFAM" id="SSF53098">
    <property type="entry name" value="Ribonuclease H-like"/>
    <property type="match status" value="1"/>
</dbReference>
<evidence type="ECO:0000256" key="3">
    <source>
        <dbReference type="ARBA" id="ARBA00022771"/>
    </source>
</evidence>
<accession>A0A9N9DZN4</accession>
<evidence type="ECO:0000256" key="4">
    <source>
        <dbReference type="ARBA" id="ARBA00022833"/>
    </source>
</evidence>
<dbReference type="InterPro" id="IPR012337">
    <property type="entry name" value="RNaseH-like_sf"/>
</dbReference>
<organism evidence="7 8">
    <name type="scientific">Funneliformis caledonium</name>
    <dbReference type="NCBI Taxonomy" id="1117310"/>
    <lineage>
        <taxon>Eukaryota</taxon>
        <taxon>Fungi</taxon>
        <taxon>Fungi incertae sedis</taxon>
        <taxon>Mucoromycota</taxon>
        <taxon>Glomeromycotina</taxon>
        <taxon>Glomeromycetes</taxon>
        <taxon>Glomerales</taxon>
        <taxon>Glomeraceae</taxon>
        <taxon>Funneliformis</taxon>
    </lineage>
</organism>
<keyword evidence="3" id="KW-0863">Zinc-finger</keyword>
<dbReference type="OrthoDB" id="2434417at2759"/>
<evidence type="ECO:0000313" key="7">
    <source>
        <dbReference type="EMBL" id="CAG8659176.1"/>
    </source>
</evidence>